<feature type="compositionally biased region" description="Basic and acidic residues" evidence="1">
    <location>
        <begin position="192"/>
        <end position="202"/>
    </location>
</feature>
<protein>
    <submittedName>
        <fullName evidence="2">Uncharacterized protein</fullName>
    </submittedName>
</protein>
<feature type="region of interest" description="Disordered" evidence="1">
    <location>
        <begin position="139"/>
        <end position="215"/>
    </location>
</feature>
<keyword evidence="3" id="KW-1185">Reference proteome</keyword>
<proteinExistence type="predicted"/>
<gene>
    <name evidence="2" type="ORF">ATANTOWER_015139</name>
</gene>
<name>A0ABU7AKE4_9TELE</name>
<comment type="caution">
    <text evidence="2">The sequence shown here is derived from an EMBL/GenBank/DDBJ whole genome shotgun (WGS) entry which is preliminary data.</text>
</comment>
<accession>A0ABU7AKE4</accession>
<evidence type="ECO:0000256" key="1">
    <source>
        <dbReference type="SAM" id="MobiDB-lite"/>
    </source>
</evidence>
<reference evidence="2 3" key="1">
    <citation type="submission" date="2021-07" db="EMBL/GenBank/DDBJ databases">
        <authorList>
            <person name="Palmer J.M."/>
        </authorList>
    </citation>
    <scope>NUCLEOTIDE SEQUENCE [LARGE SCALE GENOMIC DNA]</scope>
    <source>
        <strain evidence="2 3">AT_MEX2019</strain>
        <tissue evidence="2">Muscle</tissue>
    </source>
</reference>
<dbReference type="Proteomes" id="UP001345963">
    <property type="component" value="Unassembled WGS sequence"/>
</dbReference>
<organism evidence="2 3">
    <name type="scientific">Ataeniobius toweri</name>
    <dbReference type="NCBI Taxonomy" id="208326"/>
    <lineage>
        <taxon>Eukaryota</taxon>
        <taxon>Metazoa</taxon>
        <taxon>Chordata</taxon>
        <taxon>Craniata</taxon>
        <taxon>Vertebrata</taxon>
        <taxon>Euteleostomi</taxon>
        <taxon>Actinopterygii</taxon>
        <taxon>Neopterygii</taxon>
        <taxon>Teleostei</taxon>
        <taxon>Neoteleostei</taxon>
        <taxon>Acanthomorphata</taxon>
        <taxon>Ovalentaria</taxon>
        <taxon>Atherinomorphae</taxon>
        <taxon>Cyprinodontiformes</taxon>
        <taxon>Goodeidae</taxon>
        <taxon>Ataeniobius</taxon>
    </lineage>
</organism>
<evidence type="ECO:0000313" key="3">
    <source>
        <dbReference type="Proteomes" id="UP001345963"/>
    </source>
</evidence>
<dbReference type="EMBL" id="JAHUTI010019984">
    <property type="protein sequence ID" value="MED6238261.1"/>
    <property type="molecule type" value="Genomic_DNA"/>
</dbReference>
<evidence type="ECO:0000313" key="2">
    <source>
        <dbReference type="EMBL" id="MED6238261.1"/>
    </source>
</evidence>
<sequence length="224" mass="24563">MRPFVFSRAFCCLIKPRELKLVSRQPLFGAEASASHLLLLLIPPSPLSRLCLCPMPGLAAPLTAHTSKSFFLKKPTTLPQFCFSLHFPAGQPEPAFIQRQENQDASEVLRKNKLFPNNQINPPKTGSFLVFCRSASRQRAQTDGGGGVKSESSLASDQDRRHNVPSSSQPPNKALLPCRGPVASPNPWPRLGDTKTEKDSRTGKPGRMTGMRKLSLPLCRCSST</sequence>